<evidence type="ECO:0008006" key="3">
    <source>
        <dbReference type="Google" id="ProtNLM"/>
    </source>
</evidence>
<dbReference type="AlphaFoldDB" id="A0AAX6IDK5"/>
<protein>
    <recommendedName>
        <fullName evidence="3">Secreted protein</fullName>
    </recommendedName>
</protein>
<reference evidence="1" key="1">
    <citation type="journal article" date="2023" name="GigaByte">
        <title>Genome assembly of the bearded iris, Iris pallida Lam.</title>
        <authorList>
            <person name="Bruccoleri R.E."/>
            <person name="Oakeley E.J."/>
            <person name="Faust A.M.E."/>
            <person name="Altorfer M."/>
            <person name="Dessus-Babus S."/>
            <person name="Burckhardt D."/>
            <person name="Oertli M."/>
            <person name="Naumann U."/>
            <person name="Petersen F."/>
            <person name="Wong J."/>
        </authorList>
    </citation>
    <scope>NUCLEOTIDE SEQUENCE</scope>
    <source>
        <strain evidence="1">GSM-AAB239-AS_SAM_17_03QT</strain>
    </source>
</reference>
<proteinExistence type="predicted"/>
<gene>
    <name evidence="1" type="ORF">M6B38_262030</name>
</gene>
<reference evidence="1" key="2">
    <citation type="submission" date="2023-04" db="EMBL/GenBank/DDBJ databases">
        <authorList>
            <person name="Bruccoleri R.E."/>
            <person name="Oakeley E.J."/>
            <person name="Faust A.-M."/>
            <person name="Dessus-Babus S."/>
            <person name="Altorfer M."/>
            <person name="Burckhardt D."/>
            <person name="Oertli M."/>
            <person name="Naumann U."/>
            <person name="Petersen F."/>
            <person name="Wong J."/>
        </authorList>
    </citation>
    <scope>NUCLEOTIDE SEQUENCE</scope>
    <source>
        <strain evidence="1">GSM-AAB239-AS_SAM_17_03QT</strain>
        <tissue evidence="1">Leaf</tissue>
    </source>
</reference>
<keyword evidence="2" id="KW-1185">Reference proteome</keyword>
<accession>A0AAX6IDK5</accession>
<comment type="caution">
    <text evidence="1">The sequence shown here is derived from an EMBL/GenBank/DDBJ whole genome shotgun (WGS) entry which is preliminary data.</text>
</comment>
<dbReference type="EMBL" id="JANAVB010002397">
    <property type="protein sequence ID" value="KAJ6850874.1"/>
    <property type="molecule type" value="Genomic_DNA"/>
</dbReference>
<evidence type="ECO:0000313" key="1">
    <source>
        <dbReference type="EMBL" id="KAJ6850874.1"/>
    </source>
</evidence>
<organism evidence="1 2">
    <name type="scientific">Iris pallida</name>
    <name type="common">Sweet iris</name>
    <dbReference type="NCBI Taxonomy" id="29817"/>
    <lineage>
        <taxon>Eukaryota</taxon>
        <taxon>Viridiplantae</taxon>
        <taxon>Streptophyta</taxon>
        <taxon>Embryophyta</taxon>
        <taxon>Tracheophyta</taxon>
        <taxon>Spermatophyta</taxon>
        <taxon>Magnoliopsida</taxon>
        <taxon>Liliopsida</taxon>
        <taxon>Asparagales</taxon>
        <taxon>Iridaceae</taxon>
        <taxon>Iridoideae</taxon>
        <taxon>Irideae</taxon>
        <taxon>Iris</taxon>
    </lineage>
</organism>
<dbReference type="Proteomes" id="UP001140949">
    <property type="component" value="Unassembled WGS sequence"/>
</dbReference>
<sequence length="92" mass="10596">MFFVTLPLPCWVRSHGRPTSLIKITFLVLFRGRSHGNFFFSRVLPPPSVVVFFFDCSLCFHSNDAAINLSRTKQHLYSFDCSITCIYALRCT</sequence>
<name>A0AAX6IDK5_IRIPA</name>
<evidence type="ECO:0000313" key="2">
    <source>
        <dbReference type="Proteomes" id="UP001140949"/>
    </source>
</evidence>